<protein>
    <submittedName>
        <fullName evidence="2">Flagellar hook protein FlgE</fullName>
    </submittedName>
</protein>
<name>A0A6J4TK54_9SPHN</name>
<dbReference type="AlphaFoldDB" id="A0A6J4TK54"/>
<sequence length="433" mass="50221">EPLFRSQCRRVGPQRAVHRDGRRRRQHHQHQHRRLQGRRDAVPDARHRRAVALYLFRGRRQGVAAVADLEAGPVAGVERLHRPRHRGRGLLRDARRPRARSRRRLHPRGRVQAGRGRFPAQSGRPLPAGVEARRAGQVREHGQRRRARARPPERADGNGRADHQDRDARQPAIHRDRLHRRLRRGRHGVGNGHSAVQAFGRHLRRAGRRAPRDAGLRQNGRQRVERRDICRTGERRQRARRPARQRRHPLQSGRQPRPREQLSGLVHDAQRRLDQWRGRGADQPRARRRQGPERPDAVRRRIRADHVQRQRRNVGHDRIDRDLQDRRGQRRVPRRDRAGGVPASGRHLPQPGRADARIGQRLRDLRTVRKLRDQSSGRARRGQHRGEQPGGVQRRPGAGVHQHDPLPARLQRVVEDHHHGGRHAAGSQQPEAV</sequence>
<feature type="compositionally biased region" description="Basic and acidic residues" evidence="1">
    <location>
        <begin position="150"/>
        <end position="175"/>
    </location>
</feature>
<dbReference type="EMBL" id="CADCVX010000451">
    <property type="protein sequence ID" value="CAA9525702.1"/>
    <property type="molecule type" value="Genomic_DNA"/>
</dbReference>
<accession>A0A6J4TK54</accession>
<feature type="compositionally biased region" description="Basic and acidic residues" evidence="1">
    <location>
        <begin position="401"/>
        <end position="418"/>
    </location>
</feature>
<feature type="compositionally biased region" description="Basic and acidic residues" evidence="1">
    <location>
        <begin position="354"/>
        <end position="375"/>
    </location>
</feature>
<feature type="region of interest" description="Disordered" evidence="1">
    <location>
        <begin position="1"/>
        <end position="42"/>
    </location>
</feature>
<organism evidence="2">
    <name type="scientific">uncultured Sphingomonadaceae bacterium</name>
    <dbReference type="NCBI Taxonomy" id="169976"/>
    <lineage>
        <taxon>Bacteria</taxon>
        <taxon>Pseudomonadati</taxon>
        <taxon>Pseudomonadota</taxon>
        <taxon>Alphaproteobacteria</taxon>
        <taxon>Sphingomonadales</taxon>
        <taxon>Sphingomonadaceae</taxon>
        <taxon>environmental samples</taxon>
    </lineage>
</organism>
<feature type="compositionally biased region" description="Basic residues" evidence="1">
    <location>
        <begin position="20"/>
        <end position="36"/>
    </location>
</feature>
<feature type="compositionally biased region" description="Basic and acidic residues" evidence="1">
    <location>
        <begin position="268"/>
        <end position="327"/>
    </location>
</feature>
<gene>
    <name evidence="2" type="ORF">AVDCRST_MAG91-2506</name>
</gene>
<feature type="compositionally biased region" description="Basic residues" evidence="1">
    <location>
        <begin position="176"/>
        <end position="187"/>
    </location>
</feature>
<keyword evidence="2" id="KW-0969">Cilium</keyword>
<proteinExistence type="predicted"/>
<keyword evidence="2" id="KW-0282">Flagellum</keyword>
<feature type="non-terminal residue" evidence="2">
    <location>
        <position position="433"/>
    </location>
</feature>
<feature type="compositionally biased region" description="Basic residues" evidence="1">
    <location>
        <begin position="97"/>
        <end position="109"/>
    </location>
</feature>
<reference evidence="2" key="1">
    <citation type="submission" date="2020-02" db="EMBL/GenBank/DDBJ databases">
        <authorList>
            <person name="Meier V. D."/>
        </authorList>
    </citation>
    <scope>NUCLEOTIDE SEQUENCE</scope>
    <source>
        <strain evidence="2">AVDCRST_MAG91</strain>
    </source>
</reference>
<feature type="non-terminal residue" evidence="2">
    <location>
        <position position="1"/>
    </location>
</feature>
<feature type="compositionally biased region" description="Basic and acidic residues" evidence="1">
    <location>
        <begin position="222"/>
        <end position="236"/>
    </location>
</feature>
<feature type="region of interest" description="Disordered" evidence="1">
    <location>
        <begin position="80"/>
        <end position="433"/>
    </location>
</feature>
<evidence type="ECO:0000313" key="2">
    <source>
        <dbReference type="EMBL" id="CAA9525702.1"/>
    </source>
</evidence>
<feature type="compositionally biased region" description="Basic and acidic residues" evidence="1">
    <location>
        <begin position="131"/>
        <end position="141"/>
    </location>
</feature>
<keyword evidence="2" id="KW-0966">Cell projection</keyword>
<evidence type="ECO:0000256" key="1">
    <source>
        <dbReference type="SAM" id="MobiDB-lite"/>
    </source>
</evidence>
<feature type="compositionally biased region" description="Basic residues" evidence="1">
    <location>
        <begin position="237"/>
        <end position="249"/>
    </location>
</feature>